<organism evidence="2 3">
    <name type="scientific">Halobacillus salinus</name>
    <dbReference type="NCBI Taxonomy" id="192814"/>
    <lineage>
        <taxon>Bacteria</taxon>
        <taxon>Bacillati</taxon>
        <taxon>Bacillota</taxon>
        <taxon>Bacilli</taxon>
        <taxon>Bacillales</taxon>
        <taxon>Bacillaceae</taxon>
        <taxon>Halobacillus</taxon>
    </lineage>
</organism>
<evidence type="ECO:0000313" key="2">
    <source>
        <dbReference type="EMBL" id="TGB03687.1"/>
    </source>
</evidence>
<evidence type="ECO:0000256" key="1">
    <source>
        <dbReference type="SAM" id="SignalP"/>
    </source>
</evidence>
<proteinExistence type="predicted"/>
<keyword evidence="3" id="KW-1185">Reference proteome</keyword>
<dbReference type="Proteomes" id="UP000297982">
    <property type="component" value="Unassembled WGS sequence"/>
</dbReference>
<accession>A0A4Z0H1F6</accession>
<protein>
    <submittedName>
        <fullName evidence="2">DUF4367 domain-containing protein</fullName>
    </submittedName>
</protein>
<name>A0A4Z0H1F6_9BACI</name>
<keyword evidence="1" id="KW-0732">Signal</keyword>
<feature type="signal peptide" evidence="1">
    <location>
        <begin position="1"/>
        <end position="24"/>
    </location>
</feature>
<gene>
    <name evidence="2" type="ORF">E4663_01395</name>
</gene>
<dbReference type="PROSITE" id="PS51257">
    <property type="entry name" value="PROKAR_LIPOPROTEIN"/>
    <property type="match status" value="1"/>
</dbReference>
<reference evidence="2 3" key="1">
    <citation type="journal article" date="2003" name="Int. J. Syst. Evol. Microbiol.">
        <title>Halobacillus salinus sp. nov., isolated from a salt lake on the coast of the East Sea in Korea.</title>
        <authorList>
            <person name="Yoon J.H."/>
            <person name="Kang K.H."/>
            <person name="Park Y.H."/>
        </authorList>
    </citation>
    <scope>NUCLEOTIDE SEQUENCE [LARGE SCALE GENOMIC DNA]</scope>
    <source>
        <strain evidence="2 3">HSL-3</strain>
    </source>
</reference>
<comment type="caution">
    <text evidence="2">The sequence shown here is derived from an EMBL/GenBank/DDBJ whole genome shotgun (WGS) entry which is preliminary data.</text>
</comment>
<feature type="chain" id="PRO_5038874149" evidence="1">
    <location>
        <begin position="25"/>
        <end position="303"/>
    </location>
</feature>
<evidence type="ECO:0000313" key="3">
    <source>
        <dbReference type="Proteomes" id="UP000297982"/>
    </source>
</evidence>
<dbReference type="STRING" id="192814.GCA_900166575_00574"/>
<dbReference type="AlphaFoldDB" id="A0A4Z0H1F6"/>
<dbReference type="RefSeq" id="WP_135326405.1">
    <property type="nucleotide sequence ID" value="NZ_SRJC01000001.1"/>
</dbReference>
<dbReference type="EMBL" id="SRJC01000001">
    <property type="protein sequence ID" value="TGB03687.1"/>
    <property type="molecule type" value="Genomic_DNA"/>
</dbReference>
<sequence length="303" mass="33379">MIKKILFSALILLLVVGCSSNQSSGDDAAAESTPKEGVTTVLEQMLTGPDEELMELYDGNDVQATTDYYEEQFGPYFTPEYMEKMLNTNMLNVFHYEAYRNKETMDGVELSVEGSDDAENAYDFKAKVDVSTGETADVSGRVNTDENGNITRIHFIKIDPLMNAFDTAVKTDNGLFEYDHSKLETRASDEAYQPKYPTVMPFEVDGVSIDAGETGQEGALLTFMIHGEESQSMELTTVKDGDSPMDLGDAVEVSIGDQTARYDGVEGGVHRLVWTDGSITYSLKGKLDGLTKEKMITIAESFE</sequence>